<reference evidence="1" key="1">
    <citation type="submission" date="2020-09" db="EMBL/GenBank/DDBJ databases">
        <authorList>
            <person name="Dalcin Martins P."/>
        </authorList>
    </citation>
    <scope>NUCLEOTIDE SEQUENCE</scope>
    <source>
        <strain evidence="1">MAG47</strain>
    </source>
</reference>
<gene>
    <name evidence="1" type="ORF">IH622_14920</name>
</gene>
<protein>
    <recommendedName>
        <fullName evidence="3">SinR family protein</fullName>
    </recommendedName>
</protein>
<dbReference type="Proteomes" id="UP000642265">
    <property type="component" value="Unassembled WGS sequence"/>
</dbReference>
<name>A0A8I0T9G1_BRUAN</name>
<comment type="caution">
    <text evidence="1">The sequence shown here is derived from an EMBL/GenBank/DDBJ whole genome shotgun (WGS) entry which is preliminary data.</text>
</comment>
<evidence type="ECO:0000313" key="1">
    <source>
        <dbReference type="EMBL" id="MBE0562092.1"/>
    </source>
</evidence>
<organism evidence="1 2">
    <name type="scientific">Brucella anthropi</name>
    <name type="common">Ochrobactrum anthropi</name>
    <dbReference type="NCBI Taxonomy" id="529"/>
    <lineage>
        <taxon>Bacteria</taxon>
        <taxon>Pseudomonadati</taxon>
        <taxon>Pseudomonadota</taxon>
        <taxon>Alphaproteobacteria</taxon>
        <taxon>Hyphomicrobiales</taxon>
        <taxon>Brucellaceae</taxon>
        <taxon>Brucella/Ochrobactrum group</taxon>
        <taxon>Brucella</taxon>
    </lineage>
</organism>
<accession>A0A8I0T9G1</accession>
<dbReference type="EMBL" id="JACZKO010000038">
    <property type="protein sequence ID" value="MBE0562092.1"/>
    <property type="molecule type" value="Genomic_DNA"/>
</dbReference>
<sequence>MANNLHISYDLMDPGQNYDAVIKAIKGLGSWAKVHKSFWYVNSKHSAGEARDIVWRAMDRNDKLYVVDATNNVAAWQNLSDEVSDHIRDQWSK</sequence>
<evidence type="ECO:0008006" key="3">
    <source>
        <dbReference type="Google" id="ProtNLM"/>
    </source>
</evidence>
<dbReference type="AlphaFoldDB" id="A0A8I0T9G1"/>
<evidence type="ECO:0000313" key="2">
    <source>
        <dbReference type="Proteomes" id="UP000642265"/>
    </source>
</evidence>
<proteinExistence type="predicted"/>
<reference evidence="1" key="2">
    <citation type="submission" date="2020-10" db="EMBL/GenBank/DDBJ databases">
        <title>Enrichment of novel Verrucomicrobia, Bacteroidetes and Krumholzibacteria in an oxygen-limited, methane- and iron-fed bioreactor inoculated with Bothnian Sea sediments.</title>
        <authorList>
            <person name="Martins P.D."/>
            <person name="de Jong A."/>
            <person name="Lenstra W.K."/>
            <person name="van Helmond N.A.G.M."/>
            <person name="Slomp C.P."/>
            <person name="Jetten M.S.M."/>
            <person name="Welte C.U."/>
            <person name="Rasigraf O."/>
        </authorList>
    </citation>
    <scope>NUCLEOTIDE SEQUENCE</scope>
    <source>
        <strain evidence="1">MAG47</strain>
    </source>
</reference>